<dbReference type="InterPro" id="IPR045063">
    <property type="entry name" value="Dynamin_N"/>
</dbReference>
<evidence type="ECO:0000256" key="3">
    <source>
        <dbReference type="ARBA" id="ARBA00022801"/>
    </source>
</evidence>
<dbReference type="AlphaFoldDB" id="A0A9D1PVQ4"/>
<keyword evidence="6" id="KW-0175">Coiled coil</keyword>
<feature type="region of interest" description="Disordered" evidence="7">
    <location>
        <begin position="559"/>
        <end position="583"/>
    </location>
</feature>
<evidence type="ECO:0000256" key="1">
    <source>
        <dbReference type="ARBA" id="ARBA00004370"/>
    </source>
</evidence>
<dbReference type="PANTHER" id="PTHR10465:SF0">
    <property type="entry name" value="SARCALUMENIN"/>
    <property type="match status" value="1"/>
</dbReference>
<dbReference type="InterPro" id="IPR027417">
    <property type="entry name" value="P-loop_NTPase"/>
</dbReference>
<feature type="compositionally biased region" description="Polar residues" evidence="7">
    <location>
        <begin position="567"/>
        <end position="583"/>
    </location>
</feature>
<evidence type="ECO:0000313" key="9">
    <source>
        <dbReference type="EMBL" id="HIW00460.1"/>
    </source>
</evidence>
<keyword evidence="2" id="KW-0547">Nucleotide-binding</keyword>
<dbReference type="SUPFAM" id="SSF52540">
    <property type="entry name" value="P-loop containing nucleoside triphosphate hydrolases"/>
    <property type="match status" value="1"/>
</dbReference>
<dbReference type="Proteomes" id="UP000886752">
    <property type="component" value="Unassembled WGS sequence"/>
</dbReference>
<name>A0A9D1PVQ4_9BACT</name>
<feature type="domain" description="Dynamin N-terminal" evidence="8">
    <location>
        <begin position="58"/>
        <end position="226"/>
    </location>
</feature>
<sequence length="771" mass="88692">MNLLESLQERQDLLSQGIQLVHDTRTMYDAYGKDVLSASYDRFDALEKGLTAKDVRMVVIGEFSRGKSSLLNALLGTSQLPCANEATTAINTFMYGLPENETVPYLVIVFRDGHKERVDMVSERQDELRKWGTELDTTNRDLRTTVDYIELYINHPLLNLGLVLIDTPGLESIQKHHEEITRRAIDTAHIAIWVLSAVQLGGNNREWQFLRTTIRKSFRKFLTVVNWWDCVMDPQDELDKALPAATREKRKMDIVRGQFHTNLSDVPQEELDTMTSDRNLFGVSARWALYGTPEQKARSGLDKLSARIQEICSGDEARAEIFYKPMKQLIELQKTLEVHLSNSLHALETETSLEQQKRECDLLDMEISNLEQNIKFSISEAKADHDRVRDDSIRAIREDIAEPLRDIKQEIEYQITPDYVRERILAKDDAINLPDDLLEAYKATLKEADERWSTLRQRVTDALQELRLDYARQMDKHAGELASNLNSLDISLPDMDVQCDLDLSTLETYYEEKMRIEGSISDCEQEIDSYNERIEQEAPNEILLQNAREALSRAERRLAALGPQPSPTIRQESRQVSSGGWFSKPSYSTVEVPDYTPVNEWKDQRDKLESILSNKEQALEEIARAEEEKTGRRLSLQAAKRRLEQKMEKMRAQQAAAEQQQRQELDTLVARIHRQLVHATSGQLDSFIRILEKNAVEGLTKVFDHQLQYLKTCVEEQFMDPLHSKQASREEAVRLFEQGKEKIEKRKTQLAGALQELHSLQQKTAACCTVE</sequence>
<dbReference type="Pfam" id="PF00350">
    <property type="entry name" value="Dynamin_N"/>
    <property type="match status" value="1"/>
</dbReference>
<keyword evidence="3" id="KW-0378">Hydrolase</keyword>
<gene>
    <name evidence="9" type="ORF">H9894_04650</name>
</gene>
<evidence type="ECO:0000313" key="10">
    <source>
        <dbReference type="Proteomes" id="UP000886752"/>
    </source>
</evidence>
<dbReference type="Gene3D" id="3.40.50.300">
    <property type="entry name" value="P-loop containing nucleotide triphosphate hydrolases"/>
    <property type="match status" value="1"/>
</dbReference>
<keyword evidence="5" id="KW-0472">Membrane</keyword>
<dbReference type="GO" id="GO:0016020">
    <property type="term" value="C:membrane"/>
    <property type="evidence" value="ECO:0007669"/>
    <property type="project" value="UniProtKB-SubCell"/>
</dbReference>
<dbReference type="EMBL" id="DXHV01000050">
    <property type="protein sequence ID" value="HIW00460.1"/>
    <property type="molecule type" value="Genomic_DNA"/>
</dbReference>
<evidence type="ECO:0000256" key="7">
    <source>
        <dbReference type="SAM" id="MobiDB-lite"/>
    </source>
</evidence>
<evidence type="ECO:0000259" key="8">
    <source>
        <dbReference type="Pfam" id="PF00350"/>
    </source>
</evidence>
<evidence type="ECO:0000256" key="5">
    <source>
        <dbReference type="ARBA" id="ARBA00023136"/>
    </source>
</evidence>
<reference evidence="9" key="1">
    <citation type="journal article" date="2021" name="PeerJ">
        <title>Extensive microbial diversity within the chicken gut microbiome revealed by metagenomics and culture.</title>
        <authorList>
            <person name="Gilroy R."/>
            <person name="Ravi A."/>
            <person name="Getino M."/>
            <person name="Pursley I."/>
            <person name="Horton D.L."/>
            <person name="Alikhan N.F."/>
            <person name="Baker D."/>
            <person name="Gharbi K."/>
            <person name="Hall N."/>
            <person name="Watson M."/>
            <person name="Adriaenssens E.M."/>
            <person name="Foster-Nyarko E."/>
            <person name="Jarju S."/>
            <person name="Secka A."/>
            <person name="Antonio M."/>
            <person name="Oren A."/>
            <person name="Chaudhuri R.R."/>
            <person name="La Ragione R."/>
            <person name="Hildebrand F."/>
            <person name="Pallen M.J."/>
        </authorList>
    </citation>
    <scope>NUCLEOTIDE SEQUENCE</scope>
    <source>
        <strain evidence="9">ChiHecec2B26-446</strain>
    </source>
</reference>
<dbReference type="PANTHER" id="PTHR10465">
    <property type="entry name" value="TRANSMEMBRANE GTPASE FZO1"/>
    <property type="match status" value="1"/>
</dbReference>
<protein>
    <submittedName>
        <fullName evidence="9">Dynamin family protein</fullName>
    </submittedName>
</protein>
<proteinExistence type="predicted"/>
<accession>A0A9D1PVQ4</accession>
<feature type="coiled-coil region" evidence="6">
    <location>
        <begin position="598"/>
        <end position="663"/>
    </location>
</feature>
<dbReference type="GO" id="GO:0008053">
    <property type="term" value="P:mitochondrial fusion"/>
    <property type="evidence" value="ECO:0007669"/>
    <property type="project" value="TreeGrafter"/>
</dbReference>
<evidence type="ECO:0000256" key="2">
    <source>
        <dbReference type="ARBA" id="ARBA00022741"/>
    </source>
</evidence>
<keyword evidence="4" id="KW-0342">GTP-binding</keyword>
<comment type="caution">
    <text evidence="9">The sequence shown here is derived from an EMBL/GenBank/DDBJ whole genome shotgun (WGS) entry which is preliminary data.</text>
</comment>
<evidence type="ECO:0000256" key="4">
    <source>
        <dbReference type="ARBA" id="ARBA00023134"/>
    </source>
</evidence>
<dbReference type="InterPro" id="IPR027094">
    <property type="entry name" value="Mitofusin_fam"/>
</dbReference>
<organism evidence="9 10">
    <name type="scientific">Candidatus Desulfovibrio intestinipullorum</name>
    <dbReference type="NCBI Taxonomy" id="2838536"/>
    <lineage>
        <taxon>Bacteria</taxon>
        <taxon>Pseudomonadati</taxon>
        <taxon>Thermodesulfobacteriota</taxon>
        <taxon>Desulfovibrionia</taxon>
        <taxon>Desulfovibrionales</taxon>
        <taxon>Desulfovibrionaceae</taxon>
        <taxon>Desulfovibrio</taxon>
    </lineage>
</organism>
<evidence type="ECO:0000256" key="6">
    <source>
        <dbReference type="SAM" id="Coils"/>
    </source>
</evidence>
<dbReference type="GO" id="GO:0003924">
    <property type="term" value="F:GTPase activity"/>
    <property type="evidence" value="ECO:0007669"/>
    <property type="project" value="InterPro"/>
</dbReference>
<comment type="subcellular location">
    <subcellularLocation>
        <location evidence="1">Membrane</location>
    </subcellularLocation>
</comment>
<dbReference type="GO" id="GO:0005525">
    <property type="term" value="F:GTP binding"/>
    <property type="evidence" value="ECO:0007669"/>
    <property type="project" value="UniProtKB-KW"/>
</dbReference>
<reference evidence="9" key="2">
    <citation type="submission" date="2021-04" db="EMBL/GenBank/DDBJ databases">
        <authorList>
            <person name="Gilroy R."/>
        </authorList>
    </citation>
    <scope>NUCLEOTIDE SEQUENCE</scope>
    <source>
        <strain evidence="9">ChiHecec2B26-446</strain>
    </source>
</reference>